<dbReference type="InterPro" id="IPR010987">
    <property type="entry name" value="Glutathione-S-Trfase_C-like"/>
</dbReference>
<sequence>MSHKLYYFDARGLNEPLRMIFALGGVEYEEIRSPIGDVPPLPTLPLEVKEKCTWGQVPMLEVEGRKLCQSLAMQRYFAKKFNLVGSNDFEAAQIDEYVDSSKEVFQMWTPACIENDPVKKAELVKELKDKTVDKYLKTFDKIINSNGGKRLVGNSLSWADIWLTHVINNLEIICGIKLAEDFPAVKSLCDTVLATPQIKAWIEKRPKSRF</sequence>
<keyword evidence="7" id="KW-1185">Reference proteome</keyword>
<comment type="caution">
    <text evidence="6">The sequence shown here is derived from an EMBL/GenBank/DDBJ whole genome shotgun (WGS) entry which is preliminary data.</text>
</comment>
<evidence type="ECO:0000259" key="4">
    <source>
        <dbReference type="PROSITE" id="PS50404"/>
    </source>
</evidence>
<dbReference type="Gene3D" id="1.20.1050.10">
    <property type="match status" value="1"/>
</dbReference>
<reference evidence="6 7" key="1">
    <citation type="submission" date="2015-12" db="EMBL/GenBank/DDBJ databases">
        <title>The genome of Folsomia candida.</title>
        <authorList>
            <person name="Faddeeva A."/>
            <person name="Derks M.F."/>
            <person name="Anvar Y."/>
            <person name="Smit S."/>
            <person name="Van Straalen N."/>
            <person name="Roelofs D."/>
        </authorList>
    </citation>
    <scope>NUCLEOTIDE SEQUENCE [LARGE SCALE GENOMIC DNA]</scope>
    <source>
        <strain evidence="6 7">VU population</strain>
        <tissue evidence="6">Whole body</tissue>
    </source>
</reference>
<dbReference type="EC" id="2.5.1.18" evidence="1"/>
<protein>
    <recommendedName>
        <fullName evidence="1">glutathione transferase</fullName>
        <ecNumber evidence="1">2.5.1.18</ecNumber>
    </recommendedName>
</protein>
<dbReference type="Gene3D" id="3.40.30.10">
    <property type="entry name" value="Glutaredoxin"/>
    <property type="match status" value="1"/>
</dbReference>
<accession>A0A226CXC8</accession>
<dbReference type="PANTHER" id="PTHR11571:SF150">
    <property type="entry name" value="GLUTATHIONE S-TRANSFERASE"/>
    <property type="match status" value="1"/>
</dbReference>
<dbReference type="SFLD" id="SFLDG01205">
    <property type="entry name" value="AMPS.1"/>
    <property type="match status" value="1"/>
</dbReference>
<dbReference type="InterPro" id="IPR036249">
    <property type="entry name" value="Thioredoxin-like_sf"/>
</dbReference>
<dbReference type="STRING" id="158441.A0A226CXC8"/>
<evidence type="ECO:0000259" key="5">
    <source>
        <dbReference type="PROSITE" id="PS50405"/>
    </source>
</evidence>
<dbReference type="GO" id="GO:0006749">
    <property type="term" value="P:glutathione metabolic process"/>
    <property type="evidence" value="ECO:0007669"/>
    <property type="project" value="TreeGrafter"/>
</dbReference>
<evidence type="ECO:0000313" key="6">
    <source>
        <dbReference type="EMBL" id="OXA37430.1"/>
    </source>
</evidence>
<dbReference type="Pfam" id="PF14497">
    <property type="entry name" value="GST_C_3"/>
    <property type="match status" value="1"/>
</dbReference>
<dbReference type="InterPro" id="IPR004045">
    <property type="entry name" value="Glutathione_S-Trfase_N"/>
</dbReference>
<evidence type="ECO:0000256" key="3">
    <source>
        <dbReference type="ARBA" id="ARBA00047960"/>
    </source>
</evidence>
<dbReference type="InterPro" id="IPR036282">
    <property type="entry name" value="Glutathione-S-Trfase_C_sf"/>
</dbReference>
<proteinExistence type="inferred from homology"/>
<dbReference type="SFLD" id="SFLDG00363">
    <property type="entry name" value="AMPS_(cytGST):_Alpha-__Mu-__Pi"/>
    <property type="match status" value="1"/>
</dbReference>
<dbReference type="SFLD" id="SFLDS00019">
    <property type="entry name" value="Glutathione_Transferase_(cytos"/>
    <property type="match status" value="1"/>
</dbReference>
<dbReference type="PROSITE" id="PS50405">
    <property type="entry name" value="GST_CTER"/>
    <property type="match status" value="1"/>
</dbReference>
<name>A0A226CXC8_FOLCA</name>
<feature type="domain" description="GST N-terminal" evidence="4">
    <location>
        <begin position="1"/>
        <end position="85"/>
    </location>
</feature>
<dbReference type="OrthoDB" id="414243at2759"/>
<dbReference type="SUPFAM" id="SSF52833">
    <property type="entry name" value="Thioredoxin-like"/>
    <property type="match status" value="1"/>
</dbReference>
<evidence type="ECO:0000256" key="1">
    <source>
        <dbReference type="ARBA" id="ARBA00012452"/>
    </source>
</evidence>
<comment type="catalytic activity">
    <reaction evidence="3">
        <text>RX + glutathione = an S-substituted glutathione + a halide anion + H(+)</text>
        <dbReference type="Rhea" id="RHEA:16437"/>
        <dbReference type="ChEBI" id="CHEBI:15378"/>
        <dbReference type="ChEBI" id="CHEBI:16042"/>
        <dbReference type="ChEBI" id="CHEBI:17792"/>
        <dbReference type="ChEBI" id="CHEBI:57925"/>
        <dbReference type="ChEBI" id="CHEBI:90779"/>
        <dbReference type="EC" id="2.5.1.18"/>
    </reaction>
</comment>
<dbReference type="EMBL" id="LNIX01000057">
    <property type="protein sequence ID" value="OXA37430.1"/>
    <property type="molecule type" value="Genomic_DNA"/>
</dbReference>
<dbReference type="AlphaFoldDB" id="A0A226CXC8"/>
<dbReference type="InterPro" id="IPR040079">
    <property type="entry name" value="Glutathione_S-Trfase"/>
</dbReference>
<dbReference type="PANTHER" id="PTHR11571">
    <property type="entry name" value="GLUTATHIONE S-TRANSFERASE"/>
    <property type="match status" value="1"/>
</dbReference>
<dbReference type="SUPFAM" id="SSF47616">
    <property type="entry name" value="GST C-terminal domain-like"/>
    <property type="match status" value="1"/>
</dbReference>
<comment type="similarity">
    <text evidence="2">Belongs to the GST superfamily. Sigma family.</text>
</comment>
<dbReference type="CDD" id="cd03192">
    <property type="entry name" value="GST_C_Sigma_like"/>
    <property type="match status" value="1"/>
</dbReference>
<dbReference type="InterPro" id="IPR050213">
    <property type="entry name" value="GST_superfamily"/>
</dbReference>
<dbReference type="Pfam" id="PF02798">
    <property type="entry name" value="GST_N"/>
    <property type="match status" value="1"/>
</dbReference>
<dbReference type="FunFam" id="1.20.1050.10:FF:000030">
    <property type="entry name" value="Glutathione S-transferase S1"/>
    <property type="match status" value="1"/>
</dbReference>
<dbReference type="PROSITE" id="PS50404">
    <property type="entry name" value="GST_NTER"/>
    <property type="match status" value="1"/>
</dbReference>
<dbReference type="Proteomes" id="UP000198287">
    <property type="component" value="Unassembled WGS sequence"/>
</dbReference>
<dbReference type="GO" id="GO:0004364">
    <property type="term" value="F:glutathione transferase activity"/>
    <property type="evidence" value="ECO:0007669"/>
    <property type="project" value="UniProtKB-EC"/>
</dbReference>
<dbReference type="InterPro" id="IPR004046">
    <property type="entry name" value="GST_C"/>
</dbReference>
<evidence type="ECO:0000256" key="2">
    <source>
        <dbReference type="ARBA" id="ARBA00038317"/>
    </source>
</evidence>
<feature type="domain" description="GST C-terminal" evidence="5">
    <location>
        <begin position="87"/>
        <end position="210"/>
    </location>
</feature>
<dbReference type="CDD" id="cd03039">
    <property type="entry name" value="GST_N_Sigma_like"/>
    <property type="match status" value="1"/>
</dbReference>
<organism evidence="6 7">
    <name type="scientific">Folsomia candida</name>
    <name type="common">Springtail</name>
    <dbReference type="NCBI Taxonomy" id="158441"/>
    <lineage>
        <taxon>Eukaryota</taxon>
        <taxon>Metazoa</taxon>
        <taxon>Ecdysozoa</taxon>
        <taxon>Arthropoda</taxon>
        <taxon>Hexapoda</taxon>
        <taxon>Collembola</taxon>
        <taxon>Entomobryomorpha</taxon>
        <taxon>Isotomoidea</taxon>
        <taxon>Isotomidae</taxon>
        <taxon>Proisotominae</taxon>
        <taxon>Folsomia</taxon>
    </lineage>
</organism>
<evidence type="ECO:0000313" key="7">
    <source>
        <dbReference type="Proteomes" id="UP000198287"/>
    </source>
</evidence>
<keyword evidence="6" id="KW-0808">Transferase</keyword>
<gene>
    <name evidence="6" type="ORF">Fcan01_27793</name>
</gene>